<dbReference type="OrthoDB" id="26719at2759"/>
<dbReference type="KEGG" id="amex:103046068"/>
<feature type="transmembrane region" description="Helical" evidence="5">
    <location>
        <begin position="63"/>
        <end position="87"/>
    </location>
</feature>
<dbReference type="Proteomes" id="UP000694621">
    <property type="component" value="Unplaced"/>
</dbReference>
<dbReference type="Ensembl" id="ENSAMXT00005053579.1">
    <property type="protein sequence ID" value="ENSAMXP00005049422.1"/>
    <property type="gene ID" value="ENSAMXG00005022520.1"/>
</dbReference>
<dbReference type="InterPro" id="IPR003585">
    <property type="entry name" value="Neurexin-like"/>
</dbReference>
<dbReference type="AlphaFoldDB" id="A0A8B9LIW8"/>
<evidence type="ECO:0000256" key="1">
    <source>
        <dbReference type="ARBA" id="ARBA00004167"/>
    </source>
</evidence>
<protein>
    <submittedName>
        <fullName evidence="7">Glycophorin C (Gerbich blood group)</fullName>
    </submittedName>
</protein>
<keyword evidence="2 5" id="KW-0812">Transmembrane</keyword>
<feature type="domain" description="Neurexin/syndecan/glycophorin C" evidence="6">
    <location>
        <begin position="86"/>
        <end position="104"/>
    </location>
</feature>
<comment type="subcellular location">
    <subcellularLocation>
        <location evidence="1">Membrane</location>
        <topology evidence="1">Single-pass membrane protein</topology>
    </subcellularLocation>
</comment>
<dbReference type="GO" id="GO:0030863">
    <property type="term" value="C:cortical cytoskeleton"/>
    <property type="evidence" value="ECO:0007669"/>
    <property type="project" value="TreeGrafter"/>
</dbReference>
<evidence type="ECO:0000256" key="4">
    <source>
        <dbReference type="ARBA" id="ARBA00023136"/>
    </source>
</evidence>
<sequence>MLVSGHSAAIMANNGSSSGYNVFLNSSTIQTAKMAMASTAQTPVGSIVGTIHSTETTRADDGFFTAIIAAVIAVVVLVFICLFVVIIRYMYRYKGTYHTNEAKGTEFAETADAALRSDPALQDAMDENKKEYFI</sequence>
<dbReference type="GO" id="GO:0016020">
    <property type="term" value="C:membrane"/>
    <property type="evidence" value="ECO:0007669"/>
    <property type="project" value="UniProtKB-SubCell"/>
</dbReference>
<evidence type="ECO:0000313" key="7">
    <source>
        <dbReference type="Ensembl" id="ENSAMXP00005049422.1"/>
    </source>
</evidence>
<dbReference type="RefSeq" id="XP_007230098.2">
    <property type="nucleotide sequence ID" value="XM_007230036.4"/>
</dbReference>
<dbReference type="RefSeq" id="XP_007230099.2">
    <property type="nucleotide sequence ID" value="XM_007230037.4"/>
</dbReference>
<dbReference type="SMART" id="SM00294">
    <property type="entry name" value="4.1m"/>
    <property type="match status" value="1"/>
</dbReference>
<reference evidence="7" key="1">
    <citation type="submission" date="2025-08" db="UniProtKB">
        <authorList>
            <consortium name="Ensembl"/>
        </authorList>
    </citation>
    <scope>IDENTIFICATION</scope>
</reference>
<evidence type="ECO:0000313" key="8">
    <source>
        <dbReference type="Proteomes" id="UP000694621"/>
    </source>
</evidence>
<proteinExistence type="predicted"/>
<evidence type="ECO:0000256" key="5">
    <source>
        <dbReference type="SAM" id="Phobius"/>
    </source>
</evidence>
<dbReference type="InterPro" id="IPR042192">
    <property type="entry name" value="Glycophorin-C"/>
</dbReference>
<dbReference type="GeneID" id="103046068"/>
<keyword evidence="3 5" id="KW-1133">Transmembrane helix</keyword>
<accession>A0A8B9LIW8</accession>
<evidence type="ECO:0000259" key="6">
    <source>
        <dbReference type="SMART" id="SM00294"/>
    </source>
</evidence>
<evidence type="ECO:0000256" key="3">
    <source>
        <dbReference type="ARBA" id="ARBA00022989"/>
    </source>
</evidence>
<name>A0A8B9LIW8_ASTMX</name>
<keyword evidence="4 5" id="KW-0472">Membrane</keyword>
<dbReference type="PANTHER" id="PTHR47614:SF2">
    <property type="entry name" value="GLYCOPHORIN-C"/>
    <property type="match status" value="1"/>
</dbReference>
<dbReference type="PANTHER" id="PTHR47614">
    <property type="entry name" value="GLYCOPHORIN-C"/>
    <property type="match status" value="1"/>
</dbReference>
<organism evidence="7 8">
    <name type="scientific">Astyanax mexicanus</name>
    <name type="common">Blind cave fish</name>
    <name type="synonym">Astyanax fasciatus mexicanus</name>
    <dbReference type="NCBI Taxonomy" id="7994"/>
    <lineage>
        <taxon>Eukaryota</taxon>
        <taxon>Metazoa</taxon>
        <taxon>Chordata</taxon>
        <taxon>Craniata</taxon>
        <taxon>Vertebrata</taxon>
        <taxon>Euteleostomi</taxon>
        <taxon>Actinopterygii</taxon>
        <taxon>Neopterygii</taxon>
        <taxon>Teleostei</taxon>
        <taxon>Ostariophysi</taxon>
        <taxon>Characiformes</taxon>
        <taxon>Characoidei</taxon>
        <taxon>Acestrorhamphidae</taxon>
        <taxon>Acestrorhamphinae</taxon>
        <taxon>Astyanax</taxon>
    </lineage>
</organism>
<dbReference type="CTD" id="2995"/>
<evidence type="ECO:0000256" key="2">
    <source>
        <dbReference type="ARBA" id="ARBA00022692"/>
    </source>
</evidence>